<dbReference type="InterPro" id="IPR011989">
    <property type="entry name" value="ARM-like"/>
</dbReference>
<keyword evidence="1" id="KW-0217">Developmental protein</keyword>
<dbReference type="AlphaFoldDB" id="A0AAD5N454"/>
<name>A0AAD5N454_PARTN</name>
<organism evidence="4 5">
    <name type="scientific">Parelaphostrongylus tenuis</name>
    <name type="common">Meningeal worm</name>
    <dbReference type="NCBI Taxonomy" id="148309"/>
    <lineage>
        <taxon>Eukaryota</taxon>
        <taxon>Metazoa</taxon>
        <taxon>Ecdysozoa</taxon>
        <taxon>Nematoda</taxon>
        <taxon>Chromadorea</taxon>
        <taxon>Rhabditida</taxon>
        <taxon>Rhabditina</taxon>
        <taxon>Rhabditomorpha</taxon>
        <taxon>Strongyloidea</taxon>
        <taxon>Metastrongylidae</taxon>
        <taxon>Parelaphostrongylus</taxon>
    </lineage>
</organism>
<dbReference type="GO" id="GO:0045296">
    <property type="term" value="F:cadherin binding"/>
    <property type="evidence" value="ECO:0007669"/>
    <property type="project" value="InterPro"/>
</dbReference>
<dbReference type="SUPFAM" id="SSF48371">
    <property type="entry name" value="ARM repeat"/>
    <property type="match status" value="1"/>
</dbReference>
<protein>
    <submittedName>
        <fullName evidence="4">Bar-1p</fullName>
    </submittedName>
</protein>
<dbReference type="InterPro" id="IPR016024">
    <property type="entry name" value="ARM-type_fold"/>
</dbReference>
<evidence type="ECO:0000256" key="1">
    <source>
        <dbReference type="ARBA" id="ARBA00022473"/>
    </source>
</evidence>
<dbReference type="EMBL" id="JAHQIW010003098">
    <property type="protein sequence ID" value="KAJ1357314.1"/>
    <property type="molecule type" value="Genomic_DNA"/>
</dbReference>
<feature type="compositionally biased region" description="Basic and acidic residues" evidence="3">
    <location>
        <begin position="1"/>
        <end position="14"/>
    </location>
</feature>
<evidence type="ECO:0000313" key="4">
    <source>
        <dbReference type="EMBL" id="KAJ1357314.1"/>
    </source>
</evidence>
<dbReference type="PANTHER" id="PTHR45976">
    <property type="entry name" value="ARMADILLO SEGMENT POLARITY PROTEIN"/>
    <property type="match status" value="1"/>
</dbReference>
<reference evidence="4" key="1">
    <citation type="submission" date="2021-06" db="EMBL/GenBank/DDBJ databases">
        <title>Parelaphostrongylus tenuis whole genome reference sequence.</title>
        <authorList>
            <person name="Garwood T.J."/>
            <person name="Larsen P.A."/>
            <person name="Fountain-Jones N.M."/>
            <person name="Garbe J.R."/>
            <person name="Macchietto M.G."/>
            <person name="Kania S.A."/>
            <person name="Gerhold R.W."/>
            <person name="Richards J.E."/>
            <person name="Wolf T.M."/>
        </authorList>
    </citation>
    <scope>NUCLEOTIDE SEQUENCE</scope>
    <source>
        <strain evidence="4">MNPRO001-30</strain>
        <tissue evidence="4">Meninges</tissue>
    </source>
</reference>
<dbReference type="SMART" id="SM00185">
    <property type="entry name" value="ARM"/>
    <property type="match status" value="5"/>
</dbReference>
<feature type="region of interest" description="Disordered" evidence="3">
    <location>
        <begin position="1"/>
        <end position="35"/>
    </location>
</feature>
<dbReference type="InterPro" id="IPR000225">
    <property type="entry name" value="Armadillo"/>
</dbReference>
<evidence type="ECO:0000256" key="2">
    <source>
        <dbReference type="PROSITE-ProRule" id="PRU00259"/>
    </source>
</evidence>
<comment type="caution">
    <text evidence="4">The sequence shown here is derived from an EMBL/GenBank/DDBJ whole genome shotgun (WGS) entry which is preliminary data.</text>
</comment>
<sequence length="892" mass="100450">MDVPRGSREHEYDPRVMQPPLESSSRASPLSVQTNPTMSASFKVQMWQNRPFDSGVHTMTHSQAPSIMSMTSIHAGSQISTLSSVVDTDTSELTDQQQQKFENISLALCPTHPEYANAEGVIPELINLMKDNDEVVVYRALFIMQNIAKLDADISRTPSARIRGGDAVTAIVNVLQVRRNTPNIIRMALGTLFQICIRADGLDDVARVNAHCNGELIRVLVEHARTVPFSCYKYALLTLHSLISDKIHGPQCAQQARQMDTMQVVSEWLQHEKSEKLLPVIVDLVRILCDKNHEQKAYFLGTNGIPKLLNILKKCLYENCLWRTTRLLTVFSNFNPQMLVQCNAPAVLAPQLAHDSERLVLVSLECLRNISDVPTDANRFDLLRSLLRLFGHRNQKVTRYTLDILANLCANNKINKEFLISNGIIGYLLRVLNEERTMSKQNQTIVVEEIHECILSILCTLCVGNTMAEEVRVEVFRHPQLFLEKLIHMRPVLLKQTLQLLYKVALREENLAGFRNCSIDGVCFVQQIVYILRVACNQPVETQVVEGIKVYELINLSMIILHCLCRDRELLETIVHYLLYSENMKVRECDVLLPFYVLHETHEELIKKSAISLIEATVCHPKMAALFNQNHALINGLQQIAKSMNPVIGNLAKESLKTIMLSGAMSRNHASSYTKTIEKSNILPSLEVSTSSTAVPSAMPSPIQSVGLGCESAMWPESVEGAGEQILEDFTVADNDPFVNVFCPSVMPQNSPPFSPNVNHSDMNDNGLGTFGEDAMQINSPQGAWDSPNSLHYSESGGYLPTPHMTFDHPHHSHQMVGGAMSSQMGAYPHSHQPPPTHYSTELWHPHMQHQNSNVGIYSIHNYYMPQSHSYSSHVDYAQRYDDYHHHYGRFH</sequence>
<dbReference type="Gene3D" id="1.25.10.10">
    <property type="entry name" value="Leucine-rich Repeat Variant"/>
    <property type="match status" value="1"/>
</dbReference>
<keyword evidence="5" id="KW-1185">Reference proteome</keyword>
<dbReference type="InterPro" id="IPR013284">
    <property type="entry name" value="Beta-catenin"/>
</dbReference>
<dbReference type="PROSITE" id="PS50176">
    <property type="entry name" value="ARM_REPEAT"/>
    <property type="match status" value="1"/>
</dbReference>
<evidence type="ECO:0000256" key="3">
    <source>
        <dbReference type="SAM" id="MobiDB-lite"/>
    </source>
</evidence>
<feature type="repeat" description="ARM" evidence="2">
    <location>
        <begin position="166"/>
        <end position="195"/>
    </location>
</feature>
<feature type="compositionally biased region" description="Polar residues" evidence="3">
    <location>
        <begin position="21"/>
        <end position="35"/>
    </location>
</feature>
<proteinExistence type="predicted"/>
<gene>
    <name evidence="4" type="primary">BAR-1</name>
    <name evidence="4" type="ORF">KIN20_015440</name>
</gene>
<evidence type="ECO:0000313" key="5">
    <source>
        <dbReference type="Proteomes" id="UP001196413"/>
    </source>
</evidence>
<dbReference type="Proteomes" id="UP001196413">
    <property type="component" value="Unassembled WGS sequence"/>
</dbReference>
<dbReference type="GO" id="GO:0007155">
    <property type="term" value="P:cell adhesion"/>
    <property type="evidence" value="ECO:0007669"/>
    <property type="project" value="InterPro"/>
</dbReference>
<accession>A0AAD5N454</accession>